<dbReference type="PANTHER" id="PTHR43695">
    <property type="entry name" value="PUTATIVE (AFU_ORTHOLOGUE AFUA_2G17250)-RELATED"/>
    <property type="match status" value="1"/>
</dbReference>
<dbReference type="InterPro" id="IPR013830">
    <property type="entry name" value="SGNH_hydro"/>
</dbReference>
<comment type="similarity">
    <text evidence="1">Belongs to the 'GDSL' lipolytic enzyme family.</text>
</comment>
<dbReference type="GO" id="GO:0016788">
    <property type="term" value="F:hydrolase activity, acting on ester bonds"/>
    <property type="evidence" value="ECO:0007669"/>
    <property type="project" value="UniProtKB-ARBA"/>
</dbReference>
<dbReference type="Pfam" id="PF01522">
    <property type="entry name" value="Polysacc_deac_1"/>
    <property type="match status" value="1"/>
</dbReference>
<dbReference type="GO" id="GO:0005975">
    <property type="term" value="P:carbohydrate metabolic process"/>
    <property type="evidence" value="ECO:0007669"/>
    <property type="project" value="InterPro"/>
</dbReference>
<dbReference type="InterPro" id="IPR011330">
    <property type="entry name" value="Glyco_hydro/deAcase_b/a-brl"/>
</dbReference>
<accession>A0A6N3H4M2</accession>
<dbReference type="EMBL" id="CACRUT010000035">
    <property type="protein sequence ID" value="VYU70839.1"/>
    <property type="molecule type" value="Genomic_DNA"/>
</dbReference>
<feature type="signal peptide" evidence="3">
    <location>
        <begin position="1"/>
        <end position="20"/>
    </location>
</feature>
<name>A0A6N3H4M2_9BACT</name>
<protein>
    <submittedName>
        <fullName evidence="5">Rhamnogalacturonan acetylesterase RhgT</fullName>
        <ecNumber evidence="5">3.1.1.-</ecNumber>
    </submittedName>
</protein>
<dbReference type="CDD" id="cd01821">
    <property type="entry name" value="Rhamnogalacturan_acetylesterase_like"/>
    <property type="match status" value="1"/>
</dbReference>
<evidence type="ECO:0000256" key="1">
    <source>
        <dbReference type="ARBA" id="ARBA00008668"/>
    </source>
</evidence>
<dbReference type="EC" id="3.1.1.-" evidence="5"/>
<dbReference type="InterPro" id="IPR002509">
    <property type="entry name" value="NODB_dom"/>
</dbReference>
<dbReference type="SUPFAM" id="SSF88713">
    <property type="entry name" value="Glycoside hydrolase/deacetylase"/>
    <property type="match status" value="1"/>
</dbReference>
<dbReference type="GO" id="GO:0016810">
    <property type="term" value="F:hydrolase activity, acting on carbon-nitrogen (but not peptide) bonds"/>
    <property type="evidence" value="ECO:0007669"/>
    <property type="project" value="InterPro"/>
</dbReference>
<dbReference type="RefSeq" id="WP_412441744.1">
    <property type="nucleotide sequence ID" value="NZ_CACRUT010000035.1"/>
</dbReference>
<dbReference type="AlphaFoldDB" id="A0A6N3H4M2"/>
<evidence type="ECO:0000313" key="5">
    <source>
        <dbReference type="EMBL" id="VYU70839.1"/>
    </source>
</evidence>
<organism evidence="5">
    <name type="scientific">Paraprevotella clara</name>
    <dbReference type="NCBI Taxonomy" id="454154"/>
    <lineage>
        <taxon>Bacteria</taxon>
        <taxon>Pseudomonadati</taxon>
        <taxon>Bacteroidota</taxon>
        <taxon>Bacteroidia</taxon>
        <taxon>Bacteroidales</taxon>
        <taxon>Prevotellaceae</taxon>
        <taxon>Paraprevotella</taxon>
    </lineage>
</organism>
<keyword evidence="2 5" id="KW-0378">Hydrolase</keyword>
<gene>
    <name evidence="5" type="primary">rhgT_1</name>
    <name evidence="5" type="ORF">PCLFYP37_00790</name>
</gene>
<sequence>MKYTFLIPATFLLLILSAFTTVDPQPITIFTIGDSTMADYNTQNGYQGRGWAQMLPCFLTEANVKIENHASSGRSTLSFINEGRWDKVLSRLKKGDYVFIQFGHSDEKTTKELHTVPGGSFDENLRKFIRETRAKGAYPVLFNSIVRRNYPPSGYVGERKDRYETEGDILVDTHGEYVVAPRRVAKEMNVPFVDMTRLTHDLVTQLGPEESTKLYMWIPAGVYDAHPDGKIDNTHLNIYGGKVVAEIAVREVVKVVPALVPFVRYHNPDVYVADYKDNKTCAVCYTFDDGLKEHYTLVFPEMEKVGFKGTFYVCGKIIEEKEAQQGKPRMTWKQMKEMSDNGHEIGNHSWSHPNLKNLSTEEVRTEIGKNDSIILANIGKKPLSFCYPGNSFNEEIICMASEGRVGTRTRQFGIGGEKSGSTVESLDKWIKDLLISGEWSIGMLHGMTYGYDAFSDSEILWEHFRRVKKQEDKIWVDTFEKVSAYTKARNNVQLDVAKYESNIQITPRLALDSRLFTEPLTMVVKKNSNHTKIIVHQNGKELKVKEKNNYLIFDFNPFGDTIDIKIH</sequence>
<reference evidence="5" key="1">
    <citation type="submission" date="2019-11" db="EMBL/GenBank/DDBJ databases">
        <authorList>
            <person name="Feng L."/>
        </authorList>
    </citation>
    <scope>NUCLEOTIDE SEQUENCE</scope>
    <source>
        <strain evidence="5">PclaraLFYP37</strain>
    </source>
</reference>
<dbReference type="InterPro" id="IPR036514">
    <property type="entry name" value="SGNH_hydro_sf"/>
</dbReference>
<feature type="domain" description="NodB homology" evidence="4">
    <location>
        <begin position="281"/>
        <end position="495"/>
    </location>
</feature>
<dbReference type="PROSITE" id="PS51677">
    <property type="entry name" value="NODB"/>
    <property type="match status" value="1"/>
</dbReference>
<dbReference type="SUPFAM" id="SSF52266">
    <property type="entry name" value="SGNH hydrolase"/>
    <property type="match status" value="1"/>
</dbReference>
<dbReference type="Gene3D" id="3.20.20.370">
    <property type="entry name" value="Glycoside hydrolase/deacetylase"/>
    <property type="match status" value="1"/>
</dbReference>
<evidence type="ECO:0000256" key="3">
    <source>
        <dbReference type="SAM" id="SignalP"/>
    </source>
</evidence>
<dbReference type="InterPro" id="IPR037459">
    <property type="entry name" value="RhgT-like"/>
</dbReference>
<dbReference type="PANTHER" id="PTHR43695:SF1">
    <property type="entry name" value="RHAMNOGALACTURONAN ACETYLESTERASE"/>
    <property type="match status" value="1"/>
</dbReference>
<evidence type="ECO:0000256" key="2">
    <source>
        <dbReference type="ARBA" id="ARBA00022801"/>
    </source>
</evidence>
<dbReference type="Gene3D" id="3.40.50.1110">
    <property type="entry name" value="SGNH hydrolase"/>
    <property type="match status" value="1"/>
</dbReference>
<feature type="chain" id="PRO_5027007411" evidence="3">
    <location>
        <begin position="21"/>
        <end position="567"/>
    </location>
</feature>
<dbReference type="Pfam" id="PF13472">
    <property type="entry name" value="Lipase_GDSL_2"/>
    <property type="match status" value="1"/>
</dbReference>
<keyword evidence="3" id="KW-0732">Signal</keyword>
<proteinExistence type="inferred from homology"/>
<evidence type="ECO:0000259" key="4">
    <source>
        <dbReference type="PROSITE" id="PS51677"/>
    </source>
</evidence>
<dbReference type="CDD" id="cd10918">
    <property type="entry name" value="CE4_NodB_like_5s_6s"/>
    <property type="match status" value="1"/>
</dbReference>